<accession>A0ACD3ADH6</accession>
<organism evidence="1 2">
    <name type="scientific">Pluteus cervinus</name>
    <dbReference type="NCBI Taxonomy" id="181527"/>
    <lineage>
        <taxon>Eukaryota</taxon>
        <taxon>Fungi</taxon>
        <taxon>Dikarya</taxon>
        <taxon>Basidiomycota</taxon>
        <taxon>Agaricomycotina</taxon>
        <taxon>Agaricomycetes</taxon>
        <taxon>Agaricomycetidae</taxon>
        <taxon>Agaricales</taxon>
        <taxon>Pluteineae</taxon>
        <taxon>Pluteaceae</taxon>
        <taxon>Pluteus</taxon>
    </lineage>
</organism>
<protein>
    <submittedName>
        <fullName evidence="1">Uncharacterized protein</fullName>
    </submittedName>
</protein>
<gene>
    <name evidence="1" type="ORF">BDN72DRAFT_901951</name>
</gene>
<evidence type="ECO:0000313" key="1">
    <source>
        <dbReference type="EMBL" id="TFK63963.1"/>
    </source>
</evidence>
<name>A0ACD3ADH6_9AGAR</name>
<sequence length="98" mass="10296">MVSFKSFAILSVFALSQQALAQVSSFVPAGICEPCLGPILTTSTSLVARPCSNPSLKCCRLWTNTGICLPVCPRIPIIDPLPTPIPIGIDPIATPFNG</sequence>
<proteinExistence type="predicted"/>
<dbReference type="EMBL" id="ML208495">
    <property type="protein sequence ID" value="TFK63963.1"/>
    <property type="molecule type" value="Genomic_DNA"/>
</dbReference>
<dbReference type="Proteomes" id="UP000308600">
    <property type="component" value="Unassembled WGS sequence"/>
</dbReference>
<keyword evidence="2" id="KW-1185">Reference proteome</keyword>
<evidence type="ECO:0000313" key="2">
    <source>
        <dbReference type="Proteomes" id="UP000308600"/>
    </source>
</evidence>
<reference evidence="1 2" key="1">
    <citation type="journal article" date="2019" name="Nat. Ecol. Evol.">
        <title>Megaphylogeny resolves global patterns of mushroom evolution.</title>
        <authorList>
            <person name="Varga T."/>
            <person name="Krizsan K."/>
            <person name="Foldi C."/>
            <person name="Dima B."/>
            <person name="Sanchez-Garcia M."/>
            <person name="Sanchez-Ramirez S."/>
            <person name="Szollosi G.J."/>
            <person name="Szarkandi J.G."/>
            <person name="Papp V."/>
            <person name="Albert L."/>
            <person name="Andreopoulos W."/>
            <person name="Angelini C."/>
            <person name="Antonin V."/>
            <person name="Barry K.W."/>
            <person name="Bougher N.L."/>
            <person name="Buchanan P."/>
            <person name="Buyck B."/>
            <person name="Bense V."/>
            <person name="Catcheside P."/>
            <person name="Chovatia M."/>
            <person name="Cooper J."/>
            <person name="Damon W."/>
            <person name="Desjardin D."/>
            <person name="Finy P."/>
            <person name="Geml J."/>
            <person name="Haridas S."/>
            <person name="Hughes K."/>
            <person name="Justo A."/>
            <person name="Karasinski D."/>
            <person name="Kautmanova I."/>
            <person name="Kiss B."/>
            <person name="Kocsube S."/>
            <person name="Kotiranta H."/>
            <person name="LaButti K.M."/>
            <person name="Lechner B.E."/>
            <person name="Liimatainen K."/>
            <person name="Lipzen A."/>
            <person name="Lukacs Z."/>
            <person name="Mihaltcheva S."/>
            <person name="Morgado L.N."/>
            <person name="Niskanen T."/>
            <person name="Noordeloos M.E."/>
            <person name="Ohm R.A."/>
            <person name="Ortiz-Santana B."/>
            <person name="Ovrebo C."/>
            <person name="Racz N."/>
            <person name="Riley R."/>
            <person name="Savchenko A."/>
            <person name="Shiryaev A."/>
            <person name="Soop K."/>
            <person name="Spirin V."/>
            <person name="Szebenyi C."/>
            <person name="Tomsovsky M."/>
            <person name="Tulloss R.E."/>
            <person name="Uehling J."/>
            <person name="Grigoriev I.V."/>
            <person name="Vagvolgyi C."/>
            <person name="Papp T."/>
            <person name="Martin F.M."/>
            <person name="Miettinen O."/>
            <person name="Hibbett D.S."/>
            <person name="Nagy L.G."/>
        </authorList>
    </citation>
    <scope>NUCLEOTIDE SEQUENCE [LARGE SCALE GENOMIC DNA]</scope>
    <source>
        <strain evidence="1 2">NL-1719</strain>
    </source>
</reference>